<keyword evidence="2" id="KW-0560">Oxidoreductase</keyword>
<dbReference type="InterPro" id="IPR050432">
    <property type="entry name" value="FAD-linked_Oxidoreductases_BP"/>
</dbReference>
<dbReference type="InterPro" id="IPR012951">
    <property type="entry name" value="BBE"/>
</dbReference>
<dbReference type="PROSITE" id="PS51387">
    <property type="entry name" value="FAD_PCMH"/>
    <property type="match status" value="1"/>
</dbReference>
<dbReference type="Gene3D" id="3.30.465.10">
    <property type="match status" value="2"/>
</dbReference>
<dbReference type="OrthoDB" id="9983560at2759"/>
<dbReference type="InterPro" id="IPR016169">
    <property type="entry name" value="FAD-bd_PCMH_sub2"/>
</dbReference>
<accession>A0A9P7Y940</accession>
<evidence type="ECO:0000313" key="6">
    <source>
        <dbReference type="Proteomes" id="UP000824998"/>
    </source>
</evidence>
<sequence length="590" mass="64631">MEFSILLLLGLLASCAHGSSSDRQDDYRPLTFKGQRYSCKCYNGDRCWPSKKSWDALNKTVNGNLQAVVPRGNVCYEKFGTQSTYNADQCTKATEDLTVGVKVVTDPIAPFWPFYSNNTCDPLPNVSNKTCTLGYLPEYVILAKTVAHIQAGVKFSAKKNLRLVIRNTGHDFMSRSTGFGALAINTHDFDSISFTTKYKGPGAWRGGAVTMGAGVMIKDVYNQAYAQTPKVVVVGGECPTVGMAGGYIQGGGHGPLSGIHGLAADNALEFQVVTAEGNHVTANAKKNPDLFWALAGGGPATFGVVTRVTMKTHSEIPSVGMILNITSQQTNYWKGISIFNSMTPNFVDAGMYVWYAFTATGQFNIQPFVAPNLSRAQFDAVINPFLNALRSNNITFTHDIQEHATFYTLYQAMFAKANDRGMSQTLMGGRLFTRDDIKTSNDAIVSAFKAILENPDGGRKVIGGHVVNPGHGVPNVNNGVSPLWRNVASHNLVIVPAPFENTWEGRKELEGNVTNVYGKLLRDAAPKSGSYVNEGDVNEVDWQHAFWGSNYPRLLRIKEKWDPKRVFYARSTPGTEGWAEINDGRLCRKR</sequence>
<name>A0A9P7Y940_9HELO</name>
<dbReference type="GO" id="GO:0071949">
    <property type="term" value="F:FAD binding"/>
    <property type="evidence" value="ECO:0007669"/>
    <property type="project" value="InterPro"/>
</dbReference>
<dbReference type="PANTHER" id="PTHR13878:SF97">
    <property type="entry name" value="ISOAMYL ALCOHOL OXIDASE"/>
    <property type="match status" value="1"/>
</dbReference>
<comment type="similarity">
    <text evidence="1">Belongs to the oxygen-dependent FAD-linked oxidoreductase family.</text>
</comment>
<keyword evidence="3" id="KW-0732">Signal</keyword>
<dbReference type="EMBL" id="MU251874">
    <property type="protein sequence ID" value="KAG9228708.1"/>
    <property type="molecule type" value="Genomic_DNA"/>
</dbReference>
<protein>
    <submittedName>
        <fullName evidence="5">FAD binding domain-containing protein</fullName>
    </submittedName>
</protein>
<dbReference type="Proteomes" id="UP000824998">
    <property type="component" value="Unassembled WGS sequence"/>
</dbReference>
<proteinExistence type="inferred from homology"/>
<dbReference type="InterPro" id="IPR016166">
    <property type="entry name" value="FAD-bd_PCMH"/>
</dbReference>
<evidence type="ECO:0000256" key="3">
    <source>
        <dbReference type="SAM" id="SignalP"/>
    </source>
</evidence>
<gene>
    <name evidence="5" type="ORF">BJ875DRAFT_476815</name>
</gene>
<feature type="domain" description="FAD-binding PCMH-type" evidence="4">
    <location>
        <begin position="133"/>
        <end position="315"/>
    </location>
</feature>
<dbReference type="PANTHER" id="PTHR13878">
    <property type="entry name" value="GULONOLACTONE OXIDASE"/>
    <property type="match status" value="1"/>
</dbReference>
<reference evidence="5" key="1">
    <citation type="journal article" date="2021" name="IMA Fungus">
        <title>Genomic characterization of three marine fungi, including Emericellopsis atlantica sp. nov. with signatures of a generalist lifestyle and marine biomass degradation.</title>
        <authorList>
            <person name="Hagestad O.C."/>
            <person name="Hou L."/>
            <person name="Andersen J.H."/>
            <person name="Hansen E.H."/>
            <person name="Altermark B."/>
            <person name="Li C."/>
            <person name="Kuhnert E."/>
            <person name="Cox R.J."/>
            <person name="Crous P.W."/>
            <person name="Spatafora J.W."/>
            <person name="Lail K."/>
            <person name="Amirebrahimi M."/>
            <person name="Lipzen A."/>
            <person name="Pangilinan J."/>
            <person name="Andreopoulos W."/>
            <person name="Hayes R.D."/>
            <person name="Ng V."/>
            <person name="Grigoriev I.V."/>
            <person name="Jackson S.A."/>
            <person name="Sutton T.D.S."/>
            <person name="Dobson A.D.W."/>
            <person name="Rama T."/>
        </authorList>
    </citation>
    <scope>NUCLEOTIDE SEQUENCE</scope>
    <source>
        <strain evidence="5">TRa018bII</strain>
    </source>
</reference>
<dbReference type="InterPro" id="IPR006094">
    <property type="entry name" value="Oxid_FAD_bind_N"/>
</dbReference>
<dbReference type="Pfam" id="PF01565">
    <property type="entry name" value="FAD_binding_4"/>
    <property type="match status" value="1"/>
</dbReference>
<organism evidence="5 6">
    <name type="scientific">Amylocarpus encephaloides</name>
    <dbReference type="NCBI Taxonomy" id="45428"/>
    <lineage>
        <taxon>Eukaryota</taxon>
        <taxon>Fungi</taxon>
        <taxon>Dikarya</taxon>
        <taxon>Ascomycota</taxon>
        <taxon>Pezizomycotina</taxon>
        <taxon>Leotiomycetes</taxon>
        <taxon>Helotiales</taxon>
        <taxon>Helotiales incertae sedis</taxon>
        <taxon>Amylocarpus</taxon>
    </lineage>
</organism>
<feature type="signal peptide" evidence="3">
    <location>
        <begin position="1"/>
        <end position="18"/>
    </location>
</feature>
<comment type="caution">
    <text evidence="5">The sequence shown here is derived from an EMBL/GenBank/DDBJ whole genome shotgun (WGS) entry which is preliminary data.</text>
</comment>
<dbReference type="InterPro" id="IPR036318">
    <property type="entry name" value="FAD-bd_PCMH-like_sf"/>
</dbReference>
<keyword evidence="6" id="KW-1185">Reference proteome</keyword>
<dbReference type="SUPFAM" id="SSF56176">
    <property type="entry name" value="FAD-binding/transporter-associated domain-like"/>
    <property type="match status" value="1"/>
</dbReference>
<evidence type="ECO:0000259" key="4">
    <source>
        <dbReference type="PROSITE" id="PS51387"/>
    </source>
</evidence>
<dbReference type="GO" id="GO:0016491">
    <property type="term" value="F:oxidoreductase activity"/>
    <property type="evidence" value="ECO:0007669"/>
    <property type="project" value="UniProtKB-KW"/>
</dbReference>
<evidence type="ECO:0000256" key="2">
    <source>
        <dbReference type="ARBA" id="ARBA00023002"/>
    </source>
</evidence>
<dbReference type="Pfam" id="PF08031">
    <property type="entry name" value="BBE"/>
    <property type="match status" value="1"/>
</dbReference>
<dbReference type="AlphaFoldDB" id="A0A9P7Y940"/>
<evidence type="ECO:0000256" key="1">
    <source>
        <dbReference type="ARBA" id="ARBA00005466"/>
    </source>
</evidence>
<feature type="chain" id="PRO_5040246251" evidence="3">
    <location>
        <begin position="19"/>
        <end position="590"/>
    </location>
</feature>
<evidence type="ECO:0000313" key="5">
    <source>
        <dbReference type="EMBL" id="KAG9228708.1"/>
    </source>
</evidence>